<feature type="transmembrane region" description="Helical" evidence="1">
    <location>
        <begin position="79"/>
        <end position="95"/>
    </location>
</feature>
<name>A0ABQ6MUQ3_9STRA</name>
<keyword evidence="1" id="KW-1133">Transmembrane helix</keyword>
<accession>A0ABQ6MUQ3</accession>
<gene>
    <name evidence="2" type="ORF">TeGR_g10653</name>
</gene>
<dbReference type="Proteomes" id="UP001165060">
    <property type="component" value="Unassembled WGS sequence"/>
</dbReference>
<evidence type="ECO:0000313" key="3">
    <source>
        <dbReference type="Proteomes" id="UP001165060"/>
    </source>
</evidence>
<keyword evidence="1" id="KW-0472">Membrane</keyword>
<sequence>MITPFPCALLLAATGVMYGLCFWTPFTMLDGHADFFARSPSPQESLFGNFMAILQFTACLMMFLLAFNARSDPEQGARLVLFGMFSLLGTNGRFGHASQVSHGGVLLDSEHFKSLMINFALVAMCAAALRSTNGKLSLLTKQGGILPRNRTDFAVFVHVACFIFWKFDSTTFELARAVSTPNYVPTPFFWELAGWIVNAVDYHLFLALYVYWYGQETDKEIFLRGSGLIHVIFELFNHSSLAAVLPAAVVQESTVLHVALVAVIVFAFSAGPKKTEYKTQ</sequence>
<feature type="transmembrane region" description="Helical" evidence="1">
    <location>
        <begin position="226"/>
        <end position="248"/>
    </location>
</feature>
<evidence type="ECO:0000256" key="1">
    <source>
        <dbReference type="SAM" id="Phobius"/>
    </source>
</evidence>
<keyword evidence="3" id="KW-1185">Reference proteome</keyword>
<keyword evidence="1" id="KW-0812">Transmembrane</keyword>
<feature type="transmembrane region" description="Helical" evidence="1">
    <location>
        <begin position="192"/>
        <end position="214"/>
    </location>
</feature>
<feature type="transmembrane region" description="Helical" evidence="1">
    <location>
        <begin position="153"/>
        <end position="172"/>
    </location>
</feature>
<proteinExistence type="predicted"/>
<reference evidence="2 3" key="1">
    <citation type="journal article" date="2023" name="Commun. Biol.">
        <title>Genome analysis of Parmales, the sister group of diatoms, reveals the evolutionary specialization of diatoms from phago-mixotrophs to photoautotrophs.</title>
        <authorList>
            <person name="Ban H."/>
            <person name="Sato S."/>
            <person name="Yoshikawa S."/>
            <person name="Yamada K."/>
            <person name="Nakamura Y."/>
            <person name="Ichinomiya M."/>
            <person name="Sato N."/>
            <person name="Blanc-Mathieu R."/>
            <person name="Endo H."/>
            <person name="Kuwata A."/>
            <person name="Ogata H."/>
        </authorList>
    </citation>
    <scope>NUCLEOTIDE SEQUENCE [LARGE SCALE GENOMIC DNA]</scope>
</reference>
<dbReference type="EMBL" id="BRYB01004585">
    <property type="protein sequence ID" value="GMI33772.1"/>
    <property type="molecule type" value="Genomic_DNA"/>
</dbReference>
<feature type="transmembrane region" description="Helical" evidence="1">
    <location>
        <begin position="115"/>
        <end position="132"/>
    </location>
</feature>
<comment type="caution">
    <text evidence="2">The sequence shown here is derived from an EMBL/GenBank/DDBJ whole genome shotgun (WGS) entry which is preliminary data.</text>
</comment>
<feature type="transmembrane region" description="Helical" evidence="1">
    <location>
        <begin position="7"/>
        <end position="26"/>
    </location>
</feature>
<organism evidence="2 3">
    <name type="scientific">Tetraparma gracilis</name>
    <dbReference type="NCBI Taxonomy" id="2962635"/>
    <lineage>
        <taxon>Eukaryota</taxon>
        <taxon>Sar</taxon>
        <taxon>Stramenopiles</taxon>
        <taxon>Ochrophyta</taxon>
        <taxon>Bolidophyceae</taxon>
        <taxon>Parmales</taxon>
        <taxon>Triparmaceae</taxon>
        <taxon>Tetraparma</taxon>
    </lineage>
</organism>
<feature type="transmembrane region" description="Helical" evidence="1">
    <location>
        <begin position="46"/>
        <end position="67"/>
    </location>
</feature>
<protein>
    <submittedName>
        <fullName evidence="2">Uncharacterized protein</fullName>
    </submittedName>
</protein>
<feature type="transmembrane region" description="Helical" evidence="1">
    <location>
        <begin position="254"/>
        <end position="271"/>
    </location>
</feature>
<evidence type="ECO:0000313" key="2">
    <source>
        <dbReference type="EMBL" id="GMI33772.1"/>
    </source>
</evidence>